<dbReference type="EMBL" id="VFPM01000001">
    <property type="protein sequence ID" value="TQM64976.1"/>
    <property type="molecule type" value="Genomic_DNA"/>
</dbReference>
<evidence type="ECO:0000256" key="1">
    <source>
        <dbReference type="SAM" id="MobiDB-lite"/>
    </source>
</evidence>
<dbReference type="AlphaFoldDB" id="A0A543I307"/>
<name>A0A543I307_9MICO</name>
<accession>A0A543I307</accession>
<protein>
    <submittedName>
        <fullName evidence="2">Uncharacterized protein</fullName>
    </submittedName>
</protein>
<feature type="region of interest" description="Disordered" evidence="1">
    <location>
        <begin position="33"/>
        <end position="52"/>
    </location>
</feature>
<sequence>MITTYTDFRLVKAEMATRYPARRPVRRDSSLEIMRRTLARNSREELDPGHRR</sequence>
<evidence type="ECO:0000313" key="2">
    <source>
        <dbReference type="EMBL" id="TQM64976.1"/>
    </source>
</evidence>
<gene>
    <name evidence="2" type="ORF">FBY41_1358</name>
</gene>
<evidence type="ECO:0000313" key="3">
    <source>
        <dbReference type="Proteomes" id="UP000316747"/>
    </source>
</evidence>
<dbReference type="RefSeq" id="WP_185748923.1">
    <property type="nucleotide sequence ID" value="NZ_VFPM01000001.1"/>
</dbReference>
<dbReference type="Proteomes" id="UP000316747">
    <property type="component" value="Unassembled WGS sequence"/>
</dbReference>
<organism evidence="2 3">
    <name type="scientific">Humibacillus xanthopallidus</name>
    <dbReference type="NCBI Taxonomy" id="412689"/>
    <lineage>
        <taxon>Bacteria</taxon>
        <taxon>Bacillati</taxon>
        <taxon>Actinomycetota</taxon>
        <taxon>Actinomycetes</taxon>
        <taxon>Micrococcales</taxon>
        <taxon>Intrasporangiaceae</taxon>
        <taxon>Humibacillus</taxon>
    </lineage>
</organism>
<reference evidence="2 3" key="1">
    <citation type="submission" date="2019-06" db="EMBL/GenBank/DDBJ databases">
        <title>Genome sequencing of plant associated microbes to promote plant fitness in Sorghum bicolor and Oryza sativa.</title>
        <authorList>
            <person name="Coleman-Derr D."/>
        </authorList>
    </citation>
    <scope>NUCLEOTIDE SEQUENCE [LARGE SCALE GENOMIC DNA]</scope>
    <source>
        <strain evidence="2 3">KV-663</strain>
    </source>
</reference>
<keyword evidence="3" id="KW-1185">Reference proteome</keyword>
<comment type="caution">
    <text evidence="2">The sequence shown here is derived from an EMBL/GenBank/DDBJ whole genome shotgun (WGS) entry which is preliminary data.</text>
</comment>
<proteinExistence type="predicted"/>